<evidence type="ECO:0000259" key="16">
    <source>
        <dbReference type="PROSITE" id="PS51194"/>
    </source>
</evidence>
<accession>A0A9P4M0S4</accession>
<dbReference type="AlphaFoldDB" id="A0A9P4M0S4"/>
<keyword evidence="5" id="KW-0547">Nucleotide-binding</keyword>
<evidence type="ECO:0000256" key="10">
    <source>
        <dbReference type="ARBA" id="ARBA00023204"/>
    </source>
</evidence>
<dbReference type="FunFam" id="3.40.50.300:FF:000861">
    <property type="entry name" value="Fanconi anemia, complementation group M"/>
    <property type="match status" value="1"/>
</dbReference>
<dbReference type="GO" id="GO:0005524">
    <property type="term" value="F:ATP binding"/>
    <property type="evidence" value="ECO:0007669"/>
    <property type="project" value="UniProtKB-UniRule"/>
</dbReference>
<evidence type="ECO:0000256" key="12">
    <source>
        <dbReference type="ARBA" id="ARBA00047995"/>
    </source>
</evidence>
<feature type="compositionally biased region" description="Basic and acidic residues" evidence="14">
    <location>
        <begin position="733"/>
        <end position="742"/>
    </location>
</feature>
<dbReference type="GO" id="GO:0009378">
    <property type="term" value="F:four-way junction helicase activity"/>
    <property type="evidence" value="ECO:0007669"/>
    <property type="project" value="TreeGrafter"/>
</dbReference>
<evidence type="ECO:0000313" key="18">
    <source>
        <dbReference type="Proteomes" id="UP000799776"/>
    </source>
</evidence>
<dbReference type="SMART" id="SM00487">
    <property type="entry name" value="DEXDc"/>
    <property type="match status" value="1"/>
</dbReference>
<feature type="non-terminal residue" evidence="17">
    <location>
        <position position="1072"/>
    </location>
</feature>
<dbReference type="InterPro" id="IPR011545">
    <property type="entry name" value="DEAD/DEAH_box_helicase_dom"/>
</dbReference>
<dbReference type="InterPro" id="IPR044749">
    <property type="entry name" value="FANCM_DEXDc"/>
</dbReference>
<comment type="caution">
    <text evidence="17">The sequence shown here is derived from an EMBL/GenBank/DDBJ whole genome shotgun (WGS) entry which is preliminary data.</text>
</comment>
<evidence type="ECO:0000256" key="5">
    <source>
        <dbReference type="ARBA" id="ARBA00022741"/>
    </source>
</evidence>
<feature type="compositionally biased region" description="Polar residues" evidence="14">
    <location>
        <begin position="112"/>
        <end position="130"/>
    </location>
</feature>
<dbReference type="EC" id="3.6.4.12" evidence="13"/>
<evidence type="ECO:0000259" key="15">
    <source>
        <dbReference type="PROSITE" id="PS51192"/>
    </source>
</evidence>
<dbReference type="PANTHER" id="PTHR14025">
    <property type="entry name" value="FANCONI ANEMIA GROUP M FANCM FAMILY MEMBER"/>
    <property type="match status" value="1"/>
</dbReference>
<feature type="compositionally biased region" description="Basic residues" evidence="14">
    <location>
        <begin position="743"/>
        <end position="755"/>
    </location>
</feature>
<feature type="compositionally biased region" description="Low complexity" evidence="14">
    <location>
        <begin position="100"/>
        <end position="111"/>
    </location>
</feature>
<keyword evidence="7 17" id="KW-0378">Hydrolase</keyword>
<dbReference type="GO" id="GO:0036297">
    <property type="term" value="P:interstrand cross-link repair"/>
    <property type="evidence" value="ECO:0007669"/>
    <property type="project" value="TreeGrafter"/>
</dbReference>
<keyword evidence="18" id="KW-1185">Reference proteome</keyword>
<dbReference type="CDD" id="cd12091">
    <property type="entry name" value="FANCM_ID"/>
    <property type="match status" value="1"/>
</dbReference>
<feature type="domain" description="Helicase ATP-binding" evidence="15">
    <location>
        <begin position="202"/>
        <end position="370"/>
    </location>
</feature>
<dbReference type="GO" id="GO:0000400">
    <property type="term" value="F:four-way junction DNA binding"/>
    <property type="evidence" value="ECO:0007669"/>
    <property type="project" value="TreeGrafter"/>
</dbReference>
<dbReference type="Gene3D" id="1.20.1320.20">
    <property type="entry name" value="hef helicase domain"/>
    <property type="match status" value="1"/>
</dbReference>
<dbReference type="Pfam" id="PF00271">
    <property type="entry name" value="Helicase_C"/>
    <property type="match status" value="1"/>
</dbReference>
<feature type="compositionally biased region" description="Basic and acidic residues" evidence="14">
    <location>
        <begin position="906"/>
        <end position="918"/>
    </location>
</feature>
<dbReference type="InterPro" id="IPR039686">
    <property type="entry name" value="FANCM/Mph1-like_ID"/>
</dbReference>
<keyword evidence="11" id="KW-0539">Nucleus</keyword>
<organism evidence="17 18">
    <name type="scientific">Saccharata proteae CBS 121410</name>
    <dbReference type="NCBI Taxonomy" id="1314787"/>
    <lineage>
        <taxon>Eukaryota</taxon>
        <taxon>Fungi</taxon>
        <taxon>Dikarya</taxon>
        <taxon>Ascomycota</taxon>
        <taxon>Pezizomycotina</taxon>
        <taxon>Dothideomycetes</taxon>
        <taxon>Dothideomycetes incertae sedis</taxon>
        <taxon>Botryosphaeriales</taxon>
        <taxon>Saccharataceae</taxon>
        <taxon>Saccharata</taxon>
    </lineage>
</organism>
<dbReference type="PROSITE" id="PS51192">
    <property type="entry name" value="HELICASE_ATP_BIND_1"/>
    <property type="match status" value="1"/>
</dbReference>
<evidence type="ECO:0000256" key="4">
    <source>
        <dbReference type="ARBA" id="ARBA00011390"/>
    </source>
</evidence>
<dbReference type="Gene3D" id="3.40.50.300">
    <property type="entry name" value="P-loop containing nucleotide triphosphate hydrolases"/>
    <property type="match status" value="2"/>
</dbReference>
<dbReference type="InterPro" id="IPR027417">
    <property type="entry name" value="P-loop_NTPase"/>
</dbReference>
<comment type="subcellular location">
    <subcellularLocation>
        <location evidence="2 13">Nucleus</location>
    </subcellularLocation>
</comment>
<dbReference type="OrthoDB" id="164902at2759"/>
<feature type="region of interest" description="Disordered" evidence="14">
    <location>
        <begin position="100"/>
        <end position="131"/>
    </location>
</feature>
<comment type="subunit">
    <text evidence="4 13">Interacts with the MHF histone-fold complex to form the FANCM-MHF complex.</text>
</comment>
<keyword evidence="6" id="KW-0227">DNA damage</keyword>
<dbReference type="SMART" id="SM00490">
    <property type="entry name" value="HELICc"/>
    <property type="match status" value="1"/>
</dbReference>
<gene>
    <name evidence="17" type="ORF">K490DRAFT_16558</name>
</gene>
<dbReference type="InterPro" id="IPR001650">
    <property type="entry name" value="Helicase_C-like"/>
</dbReference>
<feature type="region of interest" description="Disordered" evidence="14">
    <location>
        <begin position="828"/>
        <end position="850"/>
    </location>
</feature>
<dbReference type="Proteomes" id="UP000799776">
    <property type="component" value="Unassembled WGS sequence"/>
</dbReference>
<dbReference type="CDD" id="cd18801">
    <property type="entry name" value="SF2_C_FANCM_Hef"/>
    <property type="match status" value="1"/>
</dbReference>
<reference evidence="17" key="1">
    <citation type="journal article" date="2020" name="Stud. Mycol.">
        <title>101 Dothideomycetes genomes: a test case for predicting lifestyles and emergence of pathogens.</title>
        <authorList>
            <person name="Haridas S."/>
            <person name="Albert R."/>
            <person name="Binder M."/>
            <person name="Bloem J."/>
            <person name="Labutti K."/>
            <person name="Salamov A."/>
            <person name="Andreopoulos B."/>
            <person name="Baker S."/>
            <person name="Barry K."/>
            <person name="Bills G."/>
            <person name="Bluhm B."/>
            <person name="Cannon C."/>
            <person name="Castanera R."/>
            <person name="Culley D."/>
            <person name="Daum C."/>
            <person name="Ezra D."/>
            <person name="Gonzalez J."/>
            <person name="Henrissat B."/>
            <person name="Kuo A."/>
            <person name="Liang C."/>
            <person name="Lipzen A."/>
            <person name="Lutzoni F."/>
            <person name="Magnuson J."/>
            <person name="Mondo S."/>
            <person name="Nolan M."/>
            <person name="Ohm R."/>
            <person name="Pangilinan J."/>
            <person name="Park H.-J."/>
            <person name="Ramirez L."/>
            <person name="Alfaro M."/>
            <person name="Sun H."/>
            <person name="Tritt A."/>
            <person name="Yoshinaga Y."/>
            <person name="Zwiers L.-H."/>
            <person name="Turgeon B."/>
            <person name="Goodwin S."/>
            <person name="Spatafora J."/>
            <person name="Crous P."/>
            <person name="Grigoriev I."/>
        </authorList>
    </citation>
    <scope>NUCLEOTIDE SEQUENCE</scope>
    <source>
        <strain evidence="17">CBS 121410</strain>
    </source>
</reference>
<name>A0A9P4M0S4_9PEZI</name>
<feature type="domain" description="Helicase C-terminal" evidence="16">
    <location>
        <begin position="541"/>
        <end position="710"/>
    </location>
</feature>
<feature type="region of interest" description="Disordered" evidence="14">
    <location>
        <begin position="728"/>
        <end position="800"/>
    </location>
</feature>
<feature type="region of interest" description="Disordered" evidence="14">
    <location>
        <begin position="150"/>
        <end position="174"/>
    </location>
</feature>
<keyword evidence="8" id="KW-0347">Helicase</keyword>
<dbReference type="GO" id="GO:0016787">
    <property type="term" value="F:hydrolase activity"/>
    <property type="evidence" value="ECO:0007669"/>
    <property type="project" value="UniProtKB-KW"/>
</dbReference>
<sequence>AKKAKHKLHEPAQTIDLKEQFLTQPPREPSSSPWRIRGAIWQKKQPPSPVPIPEVHRSHATALASGMNQGKVQSFGPSAPSLGNAAEFDIAKELADLPSDAFSSSASSSSPKAQGNTILISSQDKPSSVKQRLAAPVNGLRQTTLFDRKGVPAPASQTNKRHNWPLASKEEPPTHHKLDTEAMKTWVYPTNLGTIRDYQYNIVARGLFHNLLVALPTGLGKTFIAATIMLNWLRWTKDAQIIFVAPTKPLVSQQVEACFGIAGISRSQTTMLTGGVPPALREEEWQSKRVFFMTPQTLINDLKKGICDPKRIVLLVVDEAHRATGAYAYVEVVQFIRRFNSSFRVLALTATPGSDVESVQKVIDGLDISRVEIRTESSLDIAQFVHSRKIEKKSFTNSRDMLVCMDLLSRAVQPVLNKLNEQNAFWARDPMQITNFGLQKSRQQWMASEAGRRAPGAVKGMVMALFMSLTGLAHGIDMLKYHGIRPFYTKLLDYEKEAKAKYQKQITGSDHFHKLMDMLRDYTRDPDYMGHPKLEYLRQVILNHFMEAEEGRAADGPASNTRIMVFASWRDSAEDIARVLKLNEPMIRPHVFVGQAASKNSEGMDQKRQLEVVEQFKAGKYNTLIATSIGEEGLDIGEVDLIVCYDSKASPIRMLQRMGRTGRKRQGNIVLLQMAGKEEDDAFKAKDNYERMQEMIAKGDRFNFHDDRSRRIVPKEIQPQVDKRVVEIPVENSQRELPEPRRGRGKKLKGPQKKFHMPDGVRTGFVTASRMDDSNYDDDQATRRPRKQAAKKPSIIDEPEPVVTLDEVTLDEHQEKQLARLYQQVNDADDDGVIEKPSTTSHPERQRRPTRTRYFAKHGRATASFIDLVNRMHNTDTARINQLKQNLHKSDLEDGASADEVSEADDVAKEEKEEDAHPYRTPSRPRARNLASRSANEVEVGEGLPSSPPATDPRWRIRSQALTLGSADTEGEDEEEDYRLDSELADFIADDAEPIAEASSSPLPEPDADLPDLGTILGRKKTTAPAAAAVIQSSDTMAEDESEDDEPVVVQQQKGKKRRRRVIEDSDDEDEE</sequence>
<feature type="region of interest" description="Disordered" evidence="14">
    <location>
        <begin position="891"/>
        <end position="1072"/>
    </location>
</feature>
<dbReference type="PROSITE" id="PS51194">
    <property type="entry name" value="HELICASE_CTER"/>
    <property type="match status" value="1"/>
</dbReference>
<evidence type="ECO:0000256" key="6">
    <source>
        <dbReference type="ARBA" id="ARBA00022763"/>
    </source>
</evidence>
<dbReference type="EMBL" id="ML978717">
    <property type="protein sequence ID" value="KAF2088183.1"/>
    <property type="molecule type" value="Genomic_DNA"/>
</dbReference>
<evidence type="ECO:0000313" key="17">
    <source>
        <dbReference type="EMBL" id="KAF2088183.1"/>
    </source>
</evidence>
<comment type="catalytic activity">
    <reaction evidence="12 13">
        <text>ATP + H2O = ADP + phosphate + H(+)</text>
        <dbReference type="Rhea" id="RHEA:13065"/>
        <dbReference type="ChEBI" id="CHEBI:15377"/>
        <dbReference type="ChEBI" id="CHEBI:15378"/>
        <dbReference type="ChEBI" id="CHEBI:30616"/>
        <dbReference type="ChEBI" id="CHEBI:43474"/>
        <dbReference type="ChEBI" id="CHEBI:456216"/>
        <dbReference type="EC" id="3.6.4.12"/>
    </reaction>
</comment>
<dbReference type="GO" id="GO:0043138">
    <property type="term" value="F:3'-5' DNA helicase activity"/>
    <property type="evidence" value="ECO:0007669"/>
    <property type="project" value="InterPro"/>
</dbReference>
<evidence type="ECO:0000256" key="3">
    <source>
        <dbReference type="ARBA" id="ARBA00009889"/>
    </source>
</evidence>
<dbReference type="Pfam" id="PF00270">
    <property type="entry name" value="DEAD"/>
    <property type="match status" value="1"/>
</dbReference>
<dbReference type="GO" id="GO:0045003">
    <property type="term" value="P:double-strand break repair via synthesis-dependent strand annealing"/>
    <property type="evidence" value="ECO:0007669"/>
    <property type="project" value="TreeGrafter"/>
</dbReference>
<feature type="compositionally biased region" description="Acidic residues" evidence="14">
    <location>
        <begin position="969"/>
        <end position="978"/>
    </location>
</feature>
<proteinExistence type="inferred from homology"/>
<feature type="compositionally biased region" description="Acidic residues" evidence="14">
    <location>
        <begin position="1037"/>
        <end position="1047"/>
    </location>
</feature>
<dbReference type="InterPro" id="IPR014001">
    <property type="entry name" value="Helicase_ATP-bd"/>
</dbReference>
<evidence type="ECO:0000256" key="2">
    <source>
        <dbReference type="ARBA" id="ARBA00004123"/>
    </source>
</evidence>
<evidence type="ECO:0000256" key="1">
    <source>
        <dbReference type="ARBA" id="ARBA00003813"/>
    </source>
</evidence>
<comment type="function">
    <text evidence="1 13">ATP-dependent DNA helicase involved in DNA damage repair by homologous recombination and in genome maintenance. Capable of unwinding D-loops. Plays a role in limiting crossover recombinants during mitotic DNA double-strand break (DSB) repair. Component of a FANCM-MHF complex which promotes gene conversion at blocked replication forks, probably by reversal of the stalled fork.</text>
</comment>
<evidence type="ECO:0000256" key="14">
    <source>
        <dbReference type="SAM" id="MobiDB-lite"/>
    </source>
</evidence>
<keyword evidence="10" id="KW-0234">DNA repair</keyword>
<evidence type="ECO:0000256" key="7">
    <source>
        <dbReference type="ARBA" id="ARBA00022801"/>
    </source>
</evidence>
<evidence type="ECO:0000256" key="13">
    <source>
        <dbReference type="RuleBase" id="RU367027"/>
    </source>
</evidence>
<dbReference type="CDD" id="cd18033">
    <property type="entry name" value="DEXDc_FANCM"/>
    <property type="match status" value="1"/>
</dbReference>
<dbReference type="SUPFAM" id="SSF52540">
    <property type="entry name" value="P-loop containing nucleoside triphosphate hydrolases"/>
    <property type="match status" value="1"/>
</dbReference>
<feature type="compositionally biased region" description="Acidic residues" evidence="14">
    <location>
        <begin position="893"/>
        <end position="905"/>
    </location>
</feature>
<evidence type="ECO:0000256" key="9">
    <source>
        <dbReference type="ARBA" id="ARBA00022840"/>
    </source>
</evidence>
<comment type="similarity">
    <text evidence="3 13">Belongs to the DEAD box helicase family. DEAH subfamily. FANCM sub-subfamily.</text>
</comment>
<feature type="non-terminal residue" evidence="17">
    <location>
        <position position="1"/>
    </location>
</feature>
<evidence type="ECO:0000256" key="11">
    <source>
        <dbReference type="ARBA" id="ARBA00023242"/>
    </source>
</evidence>
<dbReference type="GO" id="GO:0005634">
    <property type="term" value="C:nucleus"/>
    <property type="evidence" value="ECO:0007669"/>
    <property type="project" value="UniProtKB-SubCell"/>
</dbReference>
<protein>
    <recommendedName>
        <fullName evidence="13">ATP-dependent DNA helicase</fullName>
        <ecNumber evidence="13">3.6.4.12</ecNumber>
    </recommendedName>
</protein>
<evidence type="ECO:0000256" key="8">
    <source>
        <dbReference type="ARBA" id="ARBA00022806"/>
    </source>
</evidence>
<dbReference type="PANTHER" id="PTHR14025:SF20">
    <property type="entry name" value="FANCONI ANEMIA GROUP M PROTEIN"/>
    <property type="match status" value="1"/>
</dbReference>
<keyword evidence="9" id="KW-0067">ATP-binding</keyword>